<dbReference type="GO" id="GO:0019262">
    <property type="term" value="P:N-acetylneuraminate catabolic process"/>
    <property type="evidence" value="ECO:0007669"/>
    <property type="project" value="TreeGrafter"/>
</dbReference>
<evidence type="ECO:0008006" key="3">
    <source>
        <dbReference type="Google" id="ProtNLM"/>
    </source>
</evidence>
<dbReference type="Gene3D" id="3.20.20.70">
    <property type="entry name" value="Aldolase class I"/>
    <property type="match status" value="1"/>
</dbReference>
<dbReference type="PRINTS" id="PR00146">
    <property type="entry name" value="DHPICSNTHASE"/>
</dbReference>
<dbReference type="Gene3D" id="1.10.510.10">
    <property type="entry name" value="Transferase(Phosphotransferase) domain 1"/>
    <property type="match status" value="1"/>
</dbReference>
<sequence>MQSSSLIDLSVYEISVTVASDKTATVEVKTAGEPSIFTPTLQAVLSKLDSKSTLNILIGIAAAMRRLHENGYAHMQLNSQNILIRSDTSYSLINLSDSHKIASQSASDAKYDVYSFALLMNEMFNKASTTISNTANVPAVFLHLFKSCADTRAEQRPTFAQILDELQNLESASKFTESSVYRPNLRLTTDFSKFEGVIPAFYACYNDNGEIDKSRTKALTRYLINAGVKGLYVGGSSGECIYQSVEERKKVLEAVQEENNHEVTIIAHVACNNLFESQELARHAESLEVDAIAAIPPIYFKLPDYSIADYWNGISQAAPHTPFVIYNIPQLAGVSLTRSLLTEMLKNPNVIGVKNSSESTQDIQMWKDTGDGRLIVFNGPDEQLVSGLMIGAEGCIGGTYGVYPELVIKCFNLVKSGDNETAREMQNDICRIIYKMVEASGNLYAVIKEVLRQRTNGSVNCGEVRAPLSNISEKDQPIIAQVKSMIDEAYTKYLS</sequence>
<dbReference type="GeneID" id="94824981"/>
<dbReference type="RefSeq" id="XP_068354268.1">
    <property type="nucleotide sequence ID" value="XM_068490277.1"/>
</dbReference>
<dbReference type="PANTHER" id="PTHR42849">
    <property type="entry name" value="N-ACETYLNEURAMINATE LYASE"/>
    <property type="match status" value="1"/>
</dbReference>
<gene>
    <name evidence="1" type="ORF">TRFO_01729</name>
</gene>
<dbReference type="GO" id="GO:0008747">
    <property type="term" value="F:N-acetylneuraminate lyase activity"/>
    <property type="evidence" value="ECO:0007669"/>
    <property type="project" value="TreeGrafter"/>
</dbReference>
<evidence type="ECO:0000313" key="1">
    <source>
        <dbReference type="EMBL" id="OHT01132.1"/>
    </source>
</evidence>
<dbReference type="SMART" id="SM01130">
    <property type="entry name" value="DHDPS"/>
    <property type="match status" value="1"/>
</dbReference>
<proteinExistence type="predicted"/>
<name>A0A1J4JUD7_9EUKA</name>
<dbReference type="SUPFAM" id="SSF51569">
    <property type="entry name" value="Aldolase"/>
    <property type="match status" value="1"/>
</dbReference>
<dbReference type="OrthoDB" id="191315at2759"/>
<dbReference type="InterPro" id="IPR002220">
    <property type="entry name" value="DapA-like"/>
</dbReference>
<dbReference type="GO" id="GO:0005829">
    <property type="term" value="C:cytosol"/>
    <property type="evidence" value="ECO:0007669"/>
    <property type="project" value="TreeGrafter"/>
</dbReference>
<dbReference type="EMBL" id="MLAK01000926">
    <property type="protein sequence ID" value="OHT01132.1"/>
    <property type="molecule type" value="Genomic_DNA"/>
</dbReference>
<dbReference type="Proteomes" id="UP000179807">
    <property type="component" value="Unassembled WGS sequence"/>
</dbReference>
<dbReference type="Pfam" id="PF00701">
    <property type="entry name" value="DHDPS"/>
    <property type="match status" value="1"/>
</dbReference>
<comment type="caution">
    <text evidence="1">The sequence shown here is derived from an EMBL/GenBank/DDBJ whole genome shotgun (WGS) entry which is preliminary data.</text>
</comment>
<accession>A0A1J4JUD7</accession>
<organism evidence="1 2">
    <name type="scientific">Tritrichomonas foetus</name>
    <dbReference type="NCBI Taxonomy" id="1144522"/>
    <lineage>
        <taxon>Eukaryota</taxon>
        <taxon>Metamonada</taxon>
        <taxon>Parabasalia</taxon>
        <taxon>Tritrichomonadida</taxon>
        <taxon>Tritrichomonadidae</taxon>
        <taxon>Tritrichomonas</taxon>
    </lineage>
</organism>
<dbReference type="AlphaFoldDB" id="A0A1J4JUD7"/>
<reference evidence="1" key="1">
    <citation type="submission" date="2016-10" db="EMBL/GenBank/DDBJ databases">
        <authorList>
            <person name="Benchimol M."/>
            <person name="Almeida L.G."/>
            <person name="Vasconcelos A.T."/>
            <person name="Perreira-Neves A."/>
            <person name="Rosa I.A."/>
            <person name="Tasca T."/>
            <person name="Bogo M.R."/>
            <person name="de Souza W."/>
        </authorList>
    </citation>
    <scope>NUCLEOTIDE SEQUENCE [LARGE SCALE GENOMIC DNA]</scope>
    <source>
        <strain evidence="1">K</strain>
    </source>
</reference>
<dbReference type="PANTHER" id="PTHR42849:SF1">
    <property type="entry name" value="N-ACETYLNEURAMINATE LYASE"/>
    <property type="match status" value="1"/>
</dbReference>
<dbReference type="VEuPathDB" id="TrichDB:TRFO_01729"/>
<protein>
    <recommendedName>
        <fullName evidence="3">N-acetylneuraminate lyase</fullName>
    </recommendedName>
</protein>
<dbReference type="SUPFAM" id="SSF56112">
    <property type="entry name" value="Protein kinase-like (PK-like)"/>
    <property type="match status" value="1"/>
</dbReference>
<dbReference type="InterPro" id="IPR011009">
    <property type="entry name" value="Kinase-like_dom_sf"/>
</dbReference>
<keyword evidence="2" id="KW-1185">Reference proteome</keyword>
<evidence type="ECO:0000313" key="2">
    <source>
        <dbReference type="Proteomes" id="UP000179807"/>
    </source>
</evidence>
<dbReference type="InterPro" id="IPR013785">
    <property type="entry name" value="Aldolase_TIM"/>
</dbReference>